<proteinExistence type="predicted"/>
<accession>A0ABP1R466</accession>
<gene>
    <name evidence="1" type="ORF">ODALV1_LOCUS17040</name>
</gene>
<name>A0ABP1R466_9HEXA</name>
<comment type="caution">
    <text evidence="1">The sequence shown here is derived from an EMBL/GenBank/DDBJ whole genome shotgun (WGS) entry which is preliminary data.</text>
</comment>
<reference evidence="1 2" key="1">
    <citation type="submission" date="2024-08" db="EMBL/GenBank/DDBJ databases">
        <authorList>
            <person name="Cucini C."/>
            <person name="Frati F."/>
        </authorList>
    </citation>
    <scope>NUCLEOTIDE SEQUENCE [LARGE SCALE GENOMIC DNA]</scope>
</reference>
<dbReference type="EMBL" id="CAXLJM020000051">
    <property type="protein sequence ID" value="CAL8115856.1"/>
    <property type="molecule type" value="Genomic_DNA"/>
</dbReference>
<dbReference type="Proteomes" id="UP001642540">
    <property type="component" value="Unassembled WGS sequence"/>
</dbReference>
<keyword evidence="2" id="KW-1185">Reference proteome</keyword>
<organism evidence="1 2">
    <name type="scientific">Orchesella dallaii</name>
    <dbReference type="NCBI Taxonomy" id="48710"/>
    <lineage>
        <taxon>Eukaryota</taxon>
        <taxon>Metazoa</taxon>
        <taxon>Ecdysozoa</taxon>
        <taxon>Arthropoda</taxon>
        <taxon>Hexapoda</taxon>
        <taxon>Collembola</taxon>
        <taxon>Entomobryomorpha</taxon>
        <taxon>Entomobryoidea</taxon>
        <taxon>Orchesellidae</taxon>
        <taxon>Orchesellinae</taxon>
        <taxon>Orchesella</taxon>
    </lineage>
</organism>
<evidence type="ECO:0000313" key="1">
    <source>
        <dbReference type="EMBL" id="CAL8115856.1"/>
    </source>
</evidence>
<evidence type="ECO:0000313" key="2">
    <source>
        <dbReference type="Proteomes" id="UP001642540"/>
    </source>
</evidence>
<sequence>MKRPYIINVCCAADKDATLIRSRRMQHEKNRNTSSSQDSIQHAPQHFSVQRGVRVCIYVGWAKLLDHFISSFLQKNVDCLVYFFHFLNVLNLHLLKQRRGCSF</sequence>
<protein>
    <submittedName>
        <fullName evidence="1">Uncharacterized protein</fullName>
    </submittedName>
</protein>